<feature type="compositionally biased region" description="Basic residues" evidence="1">
    <location>
        <begin position="173"/>
        <end position="187"/>
    </location>
</feature>
<feature type="compositionally biased region" description="Basic and acidic residues" evidence="1">
    <location>
        <begin position="156"/>
        <end position="166"/>
    </location>
</feature>
<gene>
    <name evidence="2" type="ORF">Taro_052891</name>
</gene>
<feature type="compositionally biased region" description="Basic residues" evidence="1">
    <location>
        <begin position="111"/>
        <end position="125"/>
    </location>
</feature>
<dbReference type="Proteomes" id="UP000652761">
    <property type="component" value="Unassembled WGS sequence"/>
</dbReference>
<organism evidence="2 3">
    <name type="scientific">Colocasia esculenta</name>
    <name type="common">Wild taro</name>
    <name type="synonym">Arum esculentum</name>
    <dbReference type="NCBI Taxonomy" id="4460"/>
    <lineage>
        <taxon>Eukaryota</taxon>
        <taxon>Viridiplantae</taxon>
        <taxon>Streptophyta</taxon>
        <taxon>Embryophyta</taxon>
        <taxon>Tracheophyta</taxon>
        <taxon>Spermatophyta</taxon>
        <taxon>Magnoliopsida</taxon>
        <taxon>Liliopsida</taxon>
        <taxon>Araceae</taxon>
        <taxon>Aroideae</taxon>
        <taxon>Colocasieae</taxon>
        <taxon>Colocasia</taxon>
    </lineage>
</organism>
<dbReference type="EMBL" id="NMUH01009292">
    <property type="protein sequence ID" value="MQM19878.1"/>
    <property type="molecule type" value="Genomic_DNA"/>
</dbReference>
<protein>
    <submittedName>
        <fullName evidence="2">Uncharacterized protein</fullName>
    </submittedName>
</protein>
<accession>A0A843XJI2</accession>
<evidence type="ECO:0000313" key="2">
    <source>
        <dbReference type="EMBL" id="MQM19878.1"/>
    </source>
</evidence>
<name>A0A843XJI2_COLES</name>
<reference evidence="2" key="1">
    <citation type="submission" date="2017-07" db="EMBL/GenBank/DDBJ databases">
        <title>Taro Niue Genome Assembly and Annotation.</title>
        <authorList>
            <person name="Atibalentja N."/>
            <person name="Keating K."/>
            <person name="Fields C.J."/>
        </authorList>
    </citation>
    <scope>NUCLEOTIDE SEQUENCE</scope>
    <source>
        <strain evidence="2">Niue_2</strain>
        <tissue evidence="2">Leaf</tissue>
    </source>
</reference>
<feature type="region of interest" description="Disordered" evidence="1">
    <location>
        <begin position="58"/>
        <end position="215"/>
    </location>
</feature>
<proteinExistence type="predicted"/>
<keyword evidence="3" id="KW-1185">Reference proteome</keyword>
<sequence length="215" mass="24085">MNSNNYNKKVHTLIRKYVQQVPNKSTGTKRKVQTLRGIPRALAKRPPSTHGTRALTLTTHTAGNARRISHHHDRPATKSCDRESLPEESRGGSMVKAVNTCIPQSGLPIHTNKKGHKNPYKRTKNQTHEGPSRRHGRLLLASHDSPPLRTSHRRSAKPEPPEEERGNFSSSGRIRKKKCQKRGKGCRPRLLAFGPQDAMGRGVVLPTVMQRPPRP</sequence>
<evidence type="ECO:0000256" key="1">
    <source>
        <dbReference type="SAM" id="MobiDB-lite"/>
    </source>
</evidence>
<comment type="caution">
    <text evidence="2">The sequence shown here is derived from an EMBL/GenBank/DDBJ whole genome shotgun (WGS) entry which is preliminary data.</text>
</comment>
<evidence type="ECO:0000313" key="3">
    <source>
        <dbReference type="Proteomes" id="UP000652761"/>
    </source>
</evidence>
<dbReference type="AlphaFoldDB" id="A0A843XJI2"/>
<feature type="compositionally biased region" description="Basic and acidic residues" evidence="1">
    <location>
        <begin position="74"/>
        <end position="90"/>
    </location>
</feature>